<comment type="subcellular location">
    <subcellularLocation>
        <location evidence="1">Cytoplasm</location>
    </subcellularLocation>
</comment>
<evidence type="ECO:0000256" key="1">
    <source>
        <dbReference type="ARBA" id="ARBA00004496"/>
    </source>
</evidence>
<dbReference type="FunFam" id="1.10.10.10:FF:000163">
    <property type="entry name" value="MarR family transcriptional regulator"/>
    <property type="match status" value="1"/>
</dbReference>
<sequence>MEPDLRLDTQLCFALYSASRKVTSAYREPLKDMGLTYPQYLVLLVLWENDHRKVNQLGEALMLDSGTLSPLLRRMEAAGFVTRRRSDEDERSVVISLTDKGRGLEKPAAGMQEDLLDSLEMSKRDRLLLHDLAQKLCRRLP</sequence>
<accession>A0A0B0DDW4</accession>
<keyword evidence="2" id="KW-0963">Cytoplasm</keyword>
<dbReference type="AlphaFoldDB" id="A0A0B0DDW4"/>
<evidence type="ECO:0000313" key="7">
    <source>
        <dbReference type="EMBL" id="KHE73439.1"/>
    </source>
</evidence>
<dbReference type="InterPro" id="IPR000835">
    <property type="entry name" value="HTH_MarR-typ"/>
</dbReference>
<name>A0A0B0DDW4_9MICC</name>
<evidence type="ECO:0000256" key="2">
    <source>
        <dbReference type="ARBA" id="ARBA00022490"/>
    </source>
</evidence>
<keyword evidence="5" id="KW-0804">Transcription</keyword>
<dbReference type="PROSITE" id="PS50995">
    <property type="entry name" value="HTH_MARR_2"/>
    <property type="match status" value="1"/>
</dbReference>
<dbReference type="SMART" id="SM00347">
    <property type="entry name" value="HTH_MARR"/>
    <property type="match status" value="1"/>
</dbReference>
<dbReference type="InterPro" id="IPR055166">
    <property type="entry name" value="Transc_reg_Sar_Rot_HTH"/>
</dbReference>
<evidence type="ECO:0000313" key="8">
    <source>
        <dbReference type="Proteomes" id="UP000030664"/>
    </source>
</evidence>
<evidence type="ECO:0000256" key="5">
    <source>
        <dbReference type="ARBA" id="ARBA00023163"/>
    </source>
</evidence>
<dbReference type="Pfam" id="PF22381">
    <property type="entry name" value="Staph_reg_Sar_Rot"/>
    <property type="match status" value="1"/>
</dbReference>
<evidence type="ECO:0000256" key="4">
    <source>
        <dbReference type="ARBA" id="ARBA00023125"/>
    </source>
</evidence>
<proteinExistence type="predicted"/>
<dbReference type="Gene3D" id="1.10.10.10">
    <property type="entry name" value="Winged helix-like DNA-binding domain superfamily/Winged helix DNA-binding domain"/>
    <property type="match status" value="1"/>
</dbReference>
<dbReference type="PANTHER" id="PTHR33164">
    <property type="entry name" value="TRANSCRIPTIONAL REGULATOR, MARR FAMILY"/>
    <property type="match status" value="1"/>
</dbReference>
<keyword evidence="3" id="KW-0805">Transcription regulation</keyword>
<dbReference type="eggNOG" id="COG1846">
    <property type="taxonomic scope" value="Bacteria"/>
</dbReference>
<evidence type="ECO:0000259" key="6">
    <source>
        <dbReference type="PROSITE" id="PS50995"/>
    </source>
</evidence>
<dbReference type="GO" id="GO:0003677">
    <property type="term" value="F:DNA binding"/>
    <property type="evidence" value="ECO:0007669"/>
    <property type="project" value="UniProtKB-KW"/>
</dbReference>
<dbReference type="InterPro" id="IPR036388">
    <property type="entry name" value="WH-like_DNA-bd_sf"/>
</dbReference>
<dbReference type="PRINTS" id="PR00598">
    <property type="entry name" value="HTHMARR"/>
</dbReference>
<protein>
    <submittedName>
        <fullName evidence="7">MarR family transcriptional regulator</fullName>
    </submittedName>
</protein>
<dbReference type="EMBL" id="JROM01000058">
    <property type="protein sequence ID" value="KHE73439.1"/>
    <property type="molecule type" value="Genomic_DNA"/>
</dbReference>
<dbReference type="GO" id="GO:0005737">
    <property type="term" value="C:cytoplasm"/>
    <property type="evidence" value="ECO:0007669"/>
    <property type="project" value="UniProtKB-SubCell"/>
</dbReference>
<dbReference type="GO" id="GO:0003700">
    <property type="term" value="F:DNA-binding transcription factor activity"/>
    <property type="evidence" value="ECO:0007669"/>
    <property type="project" value="InterPro"/>
</dbReference>
<dbReference type="STRING" id="223184.AS25_13085"/>
<feature type="domain" description="HTH marR-type" evidence="6">
    <location>
        <begin position="8"/>
        <end position="138"/>
    </location>
</feature>
<organism evidence="7 8">
    <name type="scientific">Kocuria marina</name>
    <dbReference type="NCBI Taxonomy" id="223184"/>
    <lineage>
        <taxon>Bacteria</taxon>
        <taxon>Bacillati</taxon>
        <taxon>Actinomycetota</taxon>
        <taxon>Actinomycetes</taxon>
        <taxon>Micrococcales</taxon>
        <taxon>Micrococcaceae</taxon>
        <taxon>Kocuria</taxon>
    </lineage>
</organism>
<dbReference type="RefSeq" id="WP_035965690.1">
    <property type="nucleotide sequence ID" value="NZ_JAQDPS010000015.1"/>
</dbReference>
<evidence type="ECO:0000256" key="3">
    <source>
        <dbReference type="ARBA" id="ARBA00023015"/>
    </source>
</evidence>
<dbReference type="InterPro" id="IPR039422">
    <property type="entry name" value="MarR/SlyA-like"/>
</dbReference>
<dbReference type="GO" id="GO:0006950">
    <property type="term" value="P:response to stress"/>
    <property type="evidence" value="ECO:0007669"/>
    <property type="project" value="TreeGrafter"/>
</dbReference>
<dbReference type="Proteomes" id="UP000030664">
    <property type="component" value="Unassembled WGS sequence"/>
</dbReference>
<reference evidence="7 8" key="1">
    <citation type="submission" date="2014-09" db="EMBL/GenBank/DDBJ databases">
        <title>High-quality draft genome sequence of Kocuria marina SO9-6, an actinobacterium isolated from a copper mine.</title>
        <authorList>
            <person name="Castro D.B."/>
            <person name="Pereira L.B."/>
            <person name="Silva M.V."/>
            <person name="Silva B.P."/>
            <person name="Zanardi B.R."/>
            <person name="Carlos C."/>
            <person name="Belgini D.R."/>
            <person name="Limache E.G."/>
            <person name="Lacerda G.V."/>
            <person name="Nery M.B."/>
            <person name="Gomes M.B."/>
            <person name="Souza S."/>
            <person name="Silva T.M."/>
            <person name="Rodrigues V.D."/>
            <person name="Paulino L.C."/>
            <person name="Vicentini R."/>
            <person name="Ferraz L.F."/>
            <person name="Ottoboni L.M."/>
        </authorList>
    </citation>
    <scope>NUCLEOTIDE SEQUENCE [LARGE SCALE GENOMIC DNA]</scope>
    <source>
        <strain evidence="7 8">SO9-6</strain>
    </source>
</reference>
<gene>
    <name evidence="7" type="ORF">AS25_13085</name>
</gene>
<keyword evidence="4" id="KW-0238">DNA-binding</keyword>
<dbReference type="InterPro" id="IPR036390">
    <property type="entry name" value="WH_DNA-bd_sf"/>
</dbReference>
<comment type="caution">
    <text evidence="7">The sequence shown here is derived from an EMBL/GenBank/DDBJ whole genome shotgun (WGS) entry which is preliminary data.</text>
</comment>
<dbReference type="PANTHER" id="PTHR33164:SF5">
    <property type="entry name" value="ORGANIC HYDROPEROXIDE RESISTANCE TRANSCRIPTIONAL REGULATOR"/>
    <property type="match status" value="1"/>
</dbReference>
<dbReference type="SUPFAM" id="SSF46785">
    <property type="entry name" value="Winged helix' DNA-binding domain"/>
    <property type="match status" value="1"/>
</dbReference>